<evidence type="ECO:0000256" key="2">
    <source>
        <dbReference type="ARBA" id="ARBA00005677"/>
    </source>
</evidence>
<protein>
    <recommendedName>
        <fullName evidence="6">Large ribosomal subunit protein mL49</fullName>
    </recommendedName>
</protein>
<sequence>MLSQFMTKGSRALSTSPVLASTATGYPYSVPRNSRGSLPVYTDIRNAGTRHQTLIRNIDGDPNALAKDLTKALFSDLAHVRVQVTHHRHIVLTGGRFKHKIVDWLKAKGF</sequence>
<keyword evidence="5" id="KW-0687">Ribonucleoprotein</keyword>
<evidence type="ECO:0000256" key="6">
    <source>
        <dbReference type="ARBA" id="ARBA00035191"/>
    </source>
</evidence>
<dbReference type="PANTHER" id="PTHR13477">
    <property type="entry name" value="MITOCHONDRIAL 39S RIBOSOMAL PROTEIN L49"/>
    <property type="match status" value="1"/>
</dbReference>
<dbReference type="InterPro" id="IPR007740">
    <property type="entry name" value="Ribosomal_mL49"/>
</dbReference>
<evidence type="ECO:0000313" key="8">
    <source>
        <dbReference type="Proteomes" id="UP000623687"/>
    </source>
</evidence>
<dbReference type="GO" id="GO:0003735">
    <property type="term" value="F:structural constituent of ribosome"/>
    <property type="evidence" value="ECO:0007669"/>
    <property type="project" value="InterPro"/>
</dbReference>
<gene>
    <name evidence="7" type="ORF">PC9H_001386</name>
</gene>
<evidence type="ECO:0000256" key="4">
    <source>
        <dbReference type="ARBA" id="ARBA00023128"/>
    </source>
</evidence>
<comment type="similarity">
    <text evidence="2">Belongs to the mitochondrion-specific ribosomal protein mL49 family.</text>
</comment>
<evidence type="ECO:0000313" key="7">
    <source>
        <dbReference type="EMBL" id="KAF7441037.1"/>
    </source>
</evidence>
<dbReference type="GeneID" id="59371227"/>
<reference evidence="7" key="1">
    <citation type="submission" date="2019-07" db="EMBL/GenBank/DDBJ databases">
        <authorList>
            <person name="Palmer J.M."/>
        </authorList>
    </citation>
    <scope>NUCLEOTIDE SEQUENCE</scope>
    <source>
        <strain evidence="7">PC9</strain>
    </source>
</reference>
<name>A0A8H7DXG1_PLEOS</name>
<dbReference type="Pfam" id="PF05046">
    <property type="entry name" value="Img2"/>
    <property type="match status" value="1"/>
</dbReference>
<keyword evidence="8" id="KW-1185">Reference proteome</keyword>
<keyword evidence="3" id="KW-0689">Ribosomal protein</keyword>
<proteinExistence type="inferred from homology"/>
<dbReference type="Proteomes" id="UP000623687">
    <property type="component" value="Unassembled WGS sequence"/>
</dbReference>
<dbReference type="Gene3D" id="3.30.780.10">
    <property type="entry name" value="SUI1-like domain"/>
    <property type="match status" value="1"/>
</dbReference>
<dbReference type="VEuPathDB" id="FungiDB:PC9H_001386"/>
<comment type="subcellular location">
    <subcellularLocation>
        <location evidence="1">Mitochondrion</location>
    </subcellularLocation>
</comment>
<dbReference type="EMBL" id="JACETU010000001">
    <property type="protein sequence ID" value="KAF7441037.1"/>
    <property type="molecule type" value="Genomic_DNA"/>
</dbReference>
<comment type="caution">
    <text evidence="7">The sequence shown here is derived from an EMBL/GenBank/DDBJ whole genome shotgun (WGS) entry which is preliminary data.</text>
</comment>
<evidence type="ECO:0000256" key="3">
    <source>
        <dbReference type="ARBA" id="ARBA00022980"/>
    </source>
</evidence>
<dbReference type="RefSeq" id="XP_036636881.1">
    <property type="nucleotide sequence ID" value="XM_036771036.1"/>
</dbReference>
<evidence type="ECO:0000256" key="5">
    <source>
        <dbReference type="ARBA" id="ARBA00023274"/>
    </source>
</evidence>
<keyword evidence="4" id="KW-0496">Mitochondrion</keyword>
<accession>A0A8H7DXG1</accession>
<dbReference type="OrthoDB" id="19439at2759"/>
<evidence type="ECO:0000256" key="1">
    <source>
        <dbReference type="ARBA" id="ARBA00004173"/>
    </source>
</evidence>
<dbReference type="GO" id="GO:0006412">
    <property type="term" value="P:translation"/>
    <property type="evidence" value="ECO:0007669"/>
    <property type="project" value="InterPro"/>
</dbReference>
<organism evidence="7 8">
    <name type="scientific">Pleurotus ostreatus</name>
    <name type="common">Oyster mushroom</name>
    <name type="synonym">White-rot fungus</name>
    <dbReference type="NCBI Taxonomy" id="5322"/>
    <lineage>
        <taxon>Eukaryota</taxon>
        <taxon>Fungi</taxon>
        <taxon>Dikarya</taxon>
        <taxon>Basidiomycota</taxon>
        <taxon>Agaricomycotina</taxon>
        <taxon>Agaricomycetes</taxon>
        <taxon>Agaricomycetidae</taxon>
        <taxon>Agaricales</taxon>
        <taxon>Pleurotineae</taxon>
        <taxon>Pleurotaceae</taxon>
        <taxon>Pleurotus</taxon>
    </lineage>
</organism>
<dbReference type="AlphaFoldDB" id="A0A8H7DXG1"/>
<dbReference type="PANTHER" id="PTHR13477:SF0">
    <property type="entry name" value="LARGE RIBOSOMAL SUBUNIT PROTEIN ML49"/>
    <property type="match status" value="1"/>
</dbReference>
<dbReference type="GO" id="GO:0005762">
    <property type="term" value="C:mitochondrial large ribosomal subunit"/>
    <property type="evidence" value="ECO:0007669"/>
    <property type="project" value="TreeGrafter"/>
</dbReference>